<keyword evidence="5" id="KW-1185">Reference proteome</keyword>
<dbReference type="PANTHER" id="PTHR35889">
    <property type="entry name" value="CYCLOINULO-OLIGOSACCHARIDE FRUCTANOTRANSFERASE-RELATED"/>
    <property type="match status" value="1"/>
</dbReference>
<proteinExistence type="predicted"/>
<sequence length="227" mass="24132">MLRIALVATLFVPSFGTAAEPPAPDAKAVEFFETKIRPVLVEQCYKCHSEEAAKEKKLKGGLKLDTKAGLLAGGDTGAALVPGKPDAGTLLKSMKYDGELQMPPKGKLPDAVVKDFEKWIADGAADPRTGDIAKAAGIDIEKGKQFWSLQKPKEPAIPGEPPAGSPAPPPASRNREDRDRRVRRREVGRKGTETGRAGRQAGAHPPGVLRSDGSAADSGSRRSVPRR</sequence>
<dbReference type="KEGG" id="ftj:FTUN_3833"/>
<dbReference type="RefSeq" id="WP_171471896.1">
    <property type="nucleotide sequence ID" value="NZ_CP053452.2"/>
</dbReference>
<feature type="region of interest" description="Disordered" evidence="1">
    <location>
        <begin position="152"/>
        <end position="227"/>
    </location>
</feature>
<dbReference type="InterPro" id="IPR011429">
    <property type="entry name" value="Cyt_c_Planctomycete-type"/>
</dbReference>
<evidence type="ECO:0000259" key="3">
    <source>
        <dbReference type="Pfam" id="PF07635"/>
    </source>
</evidence>
<name>A0A6M5YSA7_9BACT</name>
<dbReference type="AlphaFoldDB" id="A0A6M5YSA7"/>
<dbReference type="Pfam" id="PF07635">
    <property type="entry name" value="PSCyt1"/>
    <property type="match status" value="1"/>
</dbReference>
<protein>
    <recommendedName>
        <fullName evidence="3">Cytochrome C Planctomycete-type domain-containing protein</fullName>
    </recommendedName>
</protein>
<reference evidence="5" key="1">
    <citation type="submission" date="2020-05" db="EMBL/GenBank/DDBJ databases">
        <title>Frigoriglobus tundricola gen. nov., sp. nov., a psychrotolerant cellulolytic planctomycete of the family Gemmataceae with two divergent copies of 16S rRNA gene.</title>
        <authorList>
            <person name="Kulichevskaya I.S."/>
            <person name="Ivanova A.A."/>
            <person name="Naumoff D.G."/>
            <person name="Beletsky A.V."/>
            <person name="Rijpstra W.I.C."/>
            <person name="Sinninghe Damste J.S."/>
            <person name="Mardanov A.V."/>
            <person name="Ravin N.V."/>
            <person name="Dedysh S.N."/>
        </authorList>
    </citation>
    <scope>NUCLEOTIDE SEQUENCE [LARGE SCALE GENOMIC DNA]</scope>
    <source>
        <strain evidence="5">PL17</strain>
    </source>
</reference>
<evidence type="ECO:0000256" key="2">
    <source>
        <dbReference type="SAM" id="SignalP"/>
    </source>
</evidence>
<evidence type="ECO:0000256" key="1">
    <source>
        <dbReference type="SAM" id="MobiDB-lite"/>
    </source>
</evidence>
<dbReference type="EMBL" id="CP053452">
    <property type="protein sequence ID" value="QJW96276.1"/>
    <property type="molecule type" value="Genomic_DNA"/>
</dbReference>
<evidence type="ECO:0000313" key="5">
    <source>
        <dbReference type="Proteomes" id="UP000503447"/>
    </source>
</evidence>
<dbReference type="PANTHER" id="PTHR35889:SF3">
    <property type="entry name" value="F-BOX DOMAIN-CONTAINING PROTEIN"/>
    <property type="match status" value="1"/>
</dbReference>
<gene>
    <name evidence="4" type="ORF">FTUN_3833</name>
</gene>
<feature type="signal peptide" evidence="2">
    <location>
        <begin position="1"/>
        <end position="18"/>
    </location>
</feature>
<dbReference type="Proteomes" id="UP000503447">
    <property type="component" value="Chromosome"/>
</dbReference>
<feature type="chain" id="PRO_5026942495" description="Cytochrome C Planctomycete-type domain-containing protein" evidence="2">
    <location>
        <begin position="19"/>
        <end position="227"/>
    </location>
</feature>
<feature type="domain" description="Cytochrome C Planctomycete-type" evidence="3">
    <location>
        <begin position="44"/>
        <end position="106"/>
    </location>
</feature>
<feature type="compositionally biased region" description="Pro residues" evidence="1">
    <location>
        <begin position="158"/>
        <end position="171"/>
    </location>
</feature>
<keyword evidence="2" id="KW-0732">Signal</keyword>
<accession>A0A6M5YSA7</accession>
<organism evidence="4 5">
    <name type="scientific">Frigoriglobus tundricola</name>
    <dbReference type="NCBI Taxonomy" id="2774151"/>
    <lineage>
        <taxon>Bacteria</taxon>
        <taxon>Pseudomonadati</taxon>
        <taxon>Planctomycetota</taxon>
        <taxon>Planctomycetia</taxon>
        <taxon>Gemmatales</taxon>
        <taxon>Gemmataceae</taxon>
        <taxon>Frigoriglobus</taxon>
    </lineage>
</organism>
<evidence type="ECO:0000313" key="4">
    <source>
        <dbReference type="EMBL" id="QJW96276.1"/>
    </source>
</evidence>